<dbReference type="EMBL" id="CP162551">
    <property type="protein sequence ID" value="XDI36911.1"/>
    <property type="molecule type" value="Genomic_DNA"/>
</dbReference>
<evidence type="ECO:0000313" key="1">
    <source>
        <dbReference type="EMBL" id="XDI36911.1"/>
    </source>
</evidence>
<sequence length="191" mass="22243">MSFKYFKVVLTSVLVLTLAVILGVSPSKTLAAPLLIDEEFEIDMNGEYDEEAHNERFLKIWEELYEDEPVEEPSEKSLIQPFSNNTLSYYVSSTRWINRNGQISLSSQPKSTLTSHRNGNEALYHSATSFNLLRQKHGRDSQWRNTNSMRVQWDCHVLMARSLKTPWNIEPHRTTTDLKYTMQKFCNPPNR</sequence>
<accession>A0AB39BSJ6</accession>
<dbReference type="Pfam" id="PF10783">
    <property type="entry name" value="DUF2599"/>
    <property type="match status" value="1"/>
</dbReference>
<name>A0AB39BSJ6_9BACI</name>
<dbReference type="AlphaFoldDB" id="A0AB39BSJ6"/>
<reference evidence="1" key="1">
    <citation type="submission" date="2024-07" db="EMBL/GenBank/DDBJ databases">
        <title>Identification and characteristics of an arsenic-resistant bacterial isolate, which belongs to a novel species.</title>
        <authorList>
            <person name="Juszczyk A."/>
            <person name="Kowalczyk A."/>
            <person name="Was K."/>
            <person name="Kosowicz W."/>
            <person name="Budzyn A."/>
            <person name="Latowski D."/>
        </authorList>
    </citation>
    <scope>NUCLEOTIDE SEQUENCE</scope>
    <source>
        <strain evidence="1">As8PL</strain>
    </source>
</reference>
<dbReference type="RefSeq" id="WP_368504290.1">
    <property type="nucleotide sequence ID" value="NZ_CP162551.1"/>
</dbReference>
<protein>
    <submittedName>
        <fullName evidence="1">DUF2599 domain-containing protein</fullName>
    </submittedName>
</protein>
<dbReference type="InterPro" id="IPR019719">
    <property type="entry name" value="DUF2599"/>
</dbReference>
<organism evidence="1">
    <name type="scientific">Alkalihalophilus sp. As8PL</name>
    <dbReference type="NCBI Taxonomy" id="3237103"/>
    <lineage>
        <taxon>Bacteria</taxon>
        <taxon>Bacillati</taxon>
        <taxon>Bacillota</taxon>
        <taxon>Bacilli</taxon>
        <taxon>Bacillales</taxon>
        <taxon>Bacillaceae</taxon>
        <taxon>Alkalihalophilus</taxon>
    </lineage>
</organism>
<proteinExistence type="predicted"/>
<gene>
    <name evidence="1" type="ORF">AB3N04_19925</name>
</gene>